<evidence type="ECO:0000313" key="1">
    <source>
        <dbReference type="EMBL" id="PHM60367.1"/>
    </source>
</evidence>
<dbReference type="Proteomes" id="UP000222168">
    <property type="component" value="Unassembled WGS sequence"/>
</dbReference>
<evidence type="ECO:0000313" key="2">
    <source>
        <dbReference type="Proteomes" id="UP000222168"/>
    </source>
</evidence>
<sequence length="138" mass="15019">MSGQFIVDGDSLLFEPLFGDREVTILEPTIIRGNGHATIQGKKMVILGDEKEVEFEAEYITPEHPIPGMGIVTIAELDNSQQANFCRTPITAIVVGQQFTARFIPNILADNPETGPDVPEPSMGRGIFITSQYIVSTG</sequence>
<comment type="caution">
    <text evidence="1">The sequence shown here is derived from an EMBL/GenBank/DDBJ whole genome shotgun (WGS) entry which is preliminary data.</text>
</comment>
<proteinExistence type="predicted"/>
<keyword evidence="2" id="KW-1185">Reference proteome</keyword>
<dbReference type="AlphaFoldDB" id="A0A2D0KAY4"/>
<dbReference type="RefSeq" id="WP_099119064.1">
    <property type="nucleotide sequence ID" value="NZ_NJAK01000002.1"/>
</dbReference>
<dbReference type="Pfam" id="PF19267">
    <property type="entry name" value="CIS_spike_tip"/>
    <property type="match status" value="1"/>
</dbReference>
<organism evidence="1 2">
    <name type="scientific">Xenorhabdus ishibashii</name>
    <dbReference type="NCBI Taxonomy" id="1034471"/>
    <lineage>
        <taxon>Bacteria</taxon>
        <taxon>Pseudomonadati</taxon>
        <taxon>Pseudomonadota</taxon>
        <taxon>Gammaproteobacteria</taxon>
        <taxon>Enterobacterales</taxon>
        <taxon>Morganellaceae</taxon>
        <taxon>Xenorhabdus</taxon>
    </lineage>
</organism>
<gene>
    <name evidence="1" type="ORF">Xish_03514</name>
</gene>
<dbReference type="EMBL" id="NJAK01000002">
    <property type="protein sequence ID" value="PHM60367.1"/>
    <property type="molecule type" value="Genomic_DNA"/>
</dbReference>
<accession>A0A2D0KAY4</accession>
<reference evidence="1 2" key="1">
    <citation type="journal article" date="2017" name="Nat. Microbiol.">
        <title>Natural product diversity associated with the nematode symbionts Photorhabdus and Xenorhabdus.</title>
        <authorList>
            <person name="Tobias N.J."/>
            <person name="Wolff H."/>
            <person name="Djahanschiri B."/>
            <person name="Grundmann F."/>
            <person name="Kronenwerth M."/>
            <person name="Shi Y.M."/>
            <person name="Simonyi S."/>
            <person name="Grun P."/>
            <person name="Shapiro-Ilan D."/>
            <person name="Pidot S.J."/>
            <person name="Stinear T.P."/>
            <person name="Ebersberger I."/>
            <person name="Bode H.B."/>
        </authorList>
    </citation>
    <scope>NUCLEOTIDE SEQUENCE [LARGE SCALE GENOMIC DNA]</scope>
    <source>
        <strain evidence="1 2">DSM 22670</strain>
    </source>
</reference>
<dbReference type="OrthoDB" id="5518630at2"/>
<protein>
    <submittedName>
        <fullName evidence="1">Uncharacterized protein</fullName>
    </submittedName>
</protein>
<name>A0A2D0KAY4_9GAMM</name>
<dbReference type="InterPro" id="IPR045362">
    <property type="entry name" value="CIS_spike_tip"/>
</dbReference>